<dbReference type="InterPro" id="IPR000421">
    <property type="entry name" value="FA58C"/>
</dbReference>
<dbReference type="AlphaFoldDB" id="R7TV78"/>
<feature type="region of interest" description="Disordered" evidence="1">
    <location>
        <begin position="399"/>
        <end position="456"/>
    </location>
</feature>
<feature type="domain" description="F5/8 type C" evidence="3">
    <location>
        <begin position="111"/>
        <end position="227"/>
    </location>
</feature>
<dbReference type="OrthoDB" id="98591at2759"/>
<reference evidence="4 6" key="2">
    <citation type="journal article" date="2013" name="Nature">
        <title>Insights into bilaterian evolution from three spiralian genomes.</title>
        <authorList>
            <person name="Simakov O."/>
            <person name="Marletaz F."/>
            <person name="Cho S.J."/>
            <person name="Edsinger-Gonzales E."/>
            <person name="Havlak P."/>
            <person name="Hellsten U."/>
            <person name="Kuo D.H."/>
            <person name="Larsson T."/>
            <person name="Lv J."/>
            <person name="Arendt D."/>
            <person name="Savage R."/>
            <person name="Osoegawa K."/>
            <person name="de Jong P."/>
            <person name="Grimwood J."/>
            <person name="Chapman J.A."/>
            <person name="Shapiro H."/>
            <person name="Aerts A."/>
            <person name="Otillar R.P."/>
            <person name="Terry A.Y."/>
            <person name="Boore J.L."/>
            <person name="Grigoriev I.V."/>
            <person name="Lindberg D.R."/>
            <person name="Seaver E.C."/>
            <person name="Weisblat D.A."/>
            <person name="Putnam N.H."/>
            <person name="Rokhsar D.S."/>
        </authorList>
    </citation>
    <scope>NUCLEOTIDE SEQUENCE</scope>
    <source>
        <strain evidence="4 6">I ESC-2004</strain>
    </source>
</reference>
<dbReference type="InterPro" id="IPR008979">
    <property type="entry name" value="Galactose-bd-like_sf"/>
</dbReference>
<reference evidence="5" key="3">
    <citation type="submission" date="2015-06" db="UniProtKB">
        <authorList>
            <consortium name="EnsemblMetazoa"/>
        </authorList>
    </citation>
    <scope>IDENTIFICATION</scope>
</reference>
<dbReference type="Gene3D" id="2.60.120.260">
    <property type="entry name" value="Galactose-binding domain-like"/>
    <property type="match status" value="1"/>
</dbReference>
<proteinExistence type="predicted"/>
<dbReference type="PROSITE" id="PS50022">
    <property type="entry name" value="FA58C_3"/>
    <property type="match status" value="1"/>
</dbReference>
<protein>
    <recommendedName>
        <fullName evidence="3">F5/8 type C domain-containing protein</fullName>
    </recommendedName>
</protein>
<evidence type="ECO:0000256" key="2">
    <source>
        <dbReference type="SAM" id="Phobius"/>
    </source>
</evidence>
<dbReference type="SUPFAM" id="SSF49785">
    <property type="entry name" value="Galactose-binding domain-like"/>
    <property type="match status" value="1"/>
</dbReference>
<dbReference type="Proteomes" id="UP000014760">
    <property type="component" value="Unassembled WGS sequence"/>
</dbReference>
<feature type="compositionally biased region" description="Basic and acidic residues" evidence="1">
    <location>
        <begin position="337"/>
        <end position="364"/>
    </location>
</feature>
<dbReference type="HOGENOM" id="CLU_555815_0_0_1"/>
<dbReference type="InterPro" id="IPR000884">
    <property type="entry name" value="TSP1_rpt"/>
</dbReference>
<keyword evidence="2" id="KW-0472">Membrane</keyword>
<accession>R7TV78</accession>
<sequence length="491" mass="55899">MDTSQRNFKVLFLKWSRWTSYFWPTLYTDSVLKCKDCRADQDLWVTFKPSWNLSVNEDHILDFLSHPSVLTEYHLIQRTELYERDYYIRYGGAAVQLTYTETTDSAAILNEQYLQIDLESQADVAGLKIQAGFYEDAGDVLFFRRSSWLTYFMVSFTTNNIPEGFNYITDDSGNPQVFYGTSDAISSELVSFDETVTARYIRIHPITAYDDEGETTNAMFRASLVTCMTDDVCYNPRVNCILYEWQSWSQCSCVNEVCAQWRVRGIAHHSACGGTECEHTKEGRSCLTVESTLKQTIIWVVIVIVLLIVIALIIYLLVRLYKKKRDARRIFDKTNSKKIPTEGKNKKQEDKKEVKSAKEGLKDDVIEEEKVDEGATERQQSGEFNEFDESILTPRAVAINESAPKASTPKQEKKKKKKGGKKTKAEKNSLDDSGITTADESMKADHGNEQRKPLPAIGGVVELPALRGEPSLRATGDWDDEFEGIFDESKA</sequence>
<evidence type="ECO:0000256" key="1">
    <source>
        <dbReference type="SAM" id="MobiDB-lite"/>
    </source>
</evidence>
<gene>
    <name evidence="4" type="ORF">CAPTEDRAFT_197304</name>
</gene>
<dbReference type="STRING" id="283909.R7TV78"/>
<evidence type="ECO:0000313" key="6">
    <source>
        <dbReference type="Proteomes" id="UP000014760"/>
    </source>
</evidence>
<dbReference type="EMBL" id="KB309148">
    <property type="protein sequence ID" value="ELT95356.1"/>
    <property type="molecule type" value="Genomic_DNA"/>
</dbReference>
<organism evidence="4">
    <name type="scientific">Capitella teleta</name>
    <name type="common">Polychaete worm</name>
    <dbReference type="NCBI Taxonomy" id="283909"/>
    <lineage>
        <taxon>Eukaryota</taxon>
        <taxon>Metazoa</taxon>
        <taxon>Spiralia</taxon>
        <taxon>Lophotrochozoa</taxon>
        <taxon>Annelida</taxon>
        <taxon>Polychaeta</taxon>
        <taxon>Sedentaria</taxon>
        <taxon>Scolecida</taxon>
        <taxon>Capitellidae</taxon>
        <taxon>Capitella</taxon>
    </lineage>
</organism>
<dbReference type="EMBL" id="AMQN01011861">
    <property type="status" value="NOT_ANNOTATED_CDS"/>
    <property type="molecule type" value="Genomic_DNA"/>
</dbReference>
<dbReference type="EnsemblMetazoa" id="CapteT197304">
    <property type="protein sequence ID" value="CapteP197304"/>
    <property type="gene ID" value="CapteG197304"/>
</dbReference>
<evidence type="ECO:0000259" key="3">
    <source>
        <dbReference type="PROSITE" id="PS50022"/>
    </source>
</evidence>
<feature type="compositionally biased region" description="Basic and acidic residues" evidence="1">
    <location>
        <begin position="440"/>
        <end position="452"/>
    </location>
</feature>
<keyword evidence="2" id="KW-1133">Transmembrane helix</keyword>
<feature type="transmembrane region" description="Helical" evidence="2">
    <location>
        <begin position="297"/>
        <end position="318"/>
    </location>
</feature>
<reference evidence="6" key="1">
    <citation type="submission" date="2012-12" db="EMBL/GenBank/DDBJ databases">
        <authorList>
            <person name="Hellsten U."/>
            <person name="Grimwood J."/>
            <person name="Chapman J.A."/>
            <person name="Shapiro H."/>
            <person name="Aerts A."/>
            <person name="Otillar R.P."/>
            <person name="Terry A.Y."/>
            <person name="Boore J.L."/>
            <person name="Simakov O."/>
            <person name="Marletaz F."/>
            <person name="Cho S.-J."/>
            <person name="Edsinger-Gonzales E."/>
            <person name="Havlak P."/>
            <person name="Kuo D.-H."/>
            <person name="Larsson T."/>
            <person name="Lv J."/>
            <person name="Arendt D."/>
            <person name="Savage R."/>
            <person name="Osoegawa K."/>
            <person name="de Jong P."/>
            <person name="Lindberg D.R."/>
            <person name="Seaver E.C."/>
            <person name="Weisblat D.A."/>
            <person name="Putnam N.H."/>
            <person name="Grigoriev I.V."/>
            <person name="Rokhsar D.S."/>
        </authorList>
    </citation>
    <scope>NUCLEOTIDE SEQUENCE</scope>
    <source>
        <strain evidence="6">I ESC-2004</strain>
    </source>
</reference>
<name>R7TV78_CAPTE</name>
<keyword evidence="2" id="KW-0812">Transmembrane</keyword>
<keyword evidence="6" id="KW-1185">Reference proteome</keyword>
<evidence type="ECO:0000313" key="5">
    <source>
        <dbReference type="EnsemblMetazoa" id="CapteP197304"/>
    </source>
</evidence>
<dbReference type="PROSITE" id="PS50092">
    <property type="entry name" value="TSP1"/>
    <property type="match status" value="1"/>
</dbReference>
<feature type="region of interest" description="Disordered" evidence="1">
    <location>
        <begin position="337"/>
        <end position="386"/>
    </location>
</feature>
<evidence type="ECO:0000313" key="4">
    <source>
        <dbReference type="EMBL" id="ELT95356.1"/>
    </source>
</evidence>
<feature type="compositionally biased region" description="Basic residues" evidence="1">
    <location>
        <begin position="412"/>
        <end position="422"/>
    </location>
</feature>